<feature type="region of interest" description="Disordered" evidence="1">
    <location>
        <begin position="134"/>
        <end position="215"/>
    </location>
</feature>
<feature type="compositionally biased region" description="Basic and acidic residues" evidence="1">
    <location>
        <begin position="292"/>
        <end position="305"/>
    </location>
</feature>
<gene>
    <name evidence="2" type="ORF">CKM354_000644500</name>
</gene>
<feature type="compositionally biased region" description="Acidic residues" evidence="1">
    <location>
        <begin position="370"/>
        <end position="394"/>
    </location>
</feature>
<dbReference type="RefSeq" id="XP_044657698.1">
    <property type="nucleotide sequence ID" value="XM_044801763.1"/>
</dbReference>
<dbReference type="OrthoDB" id="3648402at2759"/>
<sequence length="394" mass="43831">MSFTKFFNPPQRIQPEPSKQKTKFNLNSVPPSFDELEETLPLCTECHYNHVPQEDLTWPEAGRLTLYSCERFCEECHEDDFNSAQQLRKHIIRYHGEQLKREERPGGVTIRRRRVLRRNGKGVMRSGAEIARVVRGEVCPGSEPGVGEEDEGEEGSGEGEEEEEEDMPDTEQEGHRGQKRKSEEYNESPKGSDKAKKQMRDAIVNSGLPNVVPEGWETGALGIPYDPSNVVRGPGSANLVKTADLQKMPPPPIPGPGSTQRRTSIGSAGNSSTLKRKPKTGDFSIFHTIGADYDHRHEPPPELKRGSLGILYDPAEVSDGEEEGQEGEEGGVPIEDSPVETEAERKAREMDELAGRFNQGPPDVVLDSLLDSDDEEEEEEEEVESSEPDEDADD</sequence>
<feature type="compositionally biased region" description="Basic and acidic residues" evidence="1">
    <location>
        <begin position="172"/>
        <end position="184"/>
    </location>
</feature>
<name>A0A9P3CI61_9PEZI</name>
<proteinExistence type="predicted"/>
<keyword evidence="3" id="KW-1185">Reference proteome</keyword>
<feature type="region of interest" description="Disordered" evidence="1">
    <location>
        <begin position="1"/>
        <end position="23"/>
    </location>
</feature>
<evidence type="ECO:0000313" key="2">
    <source>
        <dbReference type="EMBL" id="GIZ43211.1"/>
    </source>
</evidence>
<evidence type="ECO:0000256" key="1">
    <source>
        <dbReference type="SAM" id="MobiDB-lite"/>
    </source>
</evidence>
<dbReference type="GeneID" id="68292020"/>
<feature type="compositionally biased region" description="Acidic residues" evidence="1">
    <location>
        <begin position="146"/>
        <end position="171"/>
    </location>
</feature>
<evidence type="ECO:0000313" key="3">
    <source>
        <dbReference type="Proteomes" id="UP000825890"/>
    </source>
</evidence>
<feature type="compositionally biased region" description="Polar residues" evidence="1">
    <location>
        <begin position="258"/>
        <end position="273"/>
    </location>
</feature>
<organism evidence="2 3">
    <name type="scientific">Cercospora kikuchii</name>
    <dbReference type="NCBI Taxonomy" id="84275"/>
    <lineage>
        <taxon>Eukaryota</taxon>
        <taxon>Fungi</taxon>
        <taxon>Dikarya</taxon>
        <taxon>Ascomycota</taxon>
        <taxon>Pezizomycotina</taxon>
        <taxon>Dothideomycetes</taxon>
        <taxon>Dothideomycetidae</taxon>
        <taxon>Mycosphaerellales</taxon>
        <taxon>Mycosphaerellaceae</taxon>
        <taxon>Cercospora</taxon>
    </lineage>
</organism>
<dbReference type="Proteomes" id="UP000825890">
    <property type="component" value="Unassembled WGS sequence"/>
</dbReference>
<accession>A0A9P3CI61</accession>
<feature type="compositionally biased region" description="Basic and acidic residues" evidence="1">
    <location>
        <begin position="342"/>
        <end position="354"/>
    </location>
</feature>
<feature type="region of interest" description="Disordered" evidence="1">
    <location>
        <begin position="243"/>
        <end position="394"/>
    </location>
</feature>
<dbReference type="EMBL" id="BOLY01000004">
    <property type="protein sequence ID" value="GIZ43211.1"/>
    <property type="molecule type" value="Genomic_DNA"/>
</dbReference>
<feature type="compositionally biased region" description="Acidic residues" evidence="1">
    <location>
        <begin position="316"/>
        <end position="329"/>
    </location>
</feature>
<reference evidence="2 3" key="1">
    <citation type="submission" date="2021-01" db="EMBL/GenBank/DDBJ databases">
        <title>Cercospora kikuchii MAFF 305040 whole genome shotgun sequence.</title>
        <authorList>
            <person name="Kashiwa T."/>
            <person name="Suzuki T."/>
        </authorList>
    </citation>
    <scope>NUCLEOTIDE SEQUENCE [LARGE SCALE GENOMIC DNA]</scope>
    <source>
        <strain evidence="2 3">MAFF 305040</strain>
    </source>
</reference>
<protein>
    <submittedName>
        <fullName evidence="2">Uncharacterized protein</fullName>
    </submittedName>
</protein>
<feature type="compositionally biased region" description="Basic and acidic residues" evidence="1">
    <location>
        <begin position="190"/>
        <end position="200"/>
    </location>
</feature>
<comment type="caution">
    <text evidence="2">The sequence shown here is derived from an EMBL/GenBank/DDBJ whole genome shotgun (WGS) entry which is preliminary data.</text>
</comment>
<dbReference type="AlphaFoldDB" id="A0A9P3CI61"/>